<dbReference type="EMBL" id="MGGE01000058">
    <property type="protein sequence ID" value="OGM19914.1"/>
    <property type="molecule type" value="Genomic_DNA"/>
</dbReference>
<dbReference type="PANTHER" id="PTHR35901">
    <property type="entry name" value="RIBONUCLEASE VAPC3"/>
    <property type="match status" value="1"/>
</dbReference>
<keyword evidence="1" id="KW-0460">Magnesium</keyword>
<feature type="domain" description="PIN" evidence="2">
    <location>
        <begin position="2"/>
        <end position="123"/>
    </location>
</feature>
<evidence type="ECO:0000313" key="3">
    <source>
        <dbReference type="EMBL" id="OGM19914.1"/>
    </source>
</evidence>
<dbReference type="PANTHER" id="PTHR35901:SF1">
    <property type="entry name" value="EXONUCLEASE VAPC9"/>
    <property type="match status" value="1"/>
</dbReference>
<dbReference type="Pfam" id="PF01850">
    <property type="entry name" value="PIN"/>
    <property type="match status" value="1"/>
</dbReference>
<dbReference type="InterPro" id="IPR002716">
    <property type="entry name" value="PIN_dom"/>
</dbReference>
<dbReference type="AlphaFoldDB" id="A0A1F7XXY0"/>
<protein>
    <recommendedName>
        <fullName evidence="2">PIN domain-containing protein</fullName>
    </recommendedName>
</protein>
<dbReference type="InterPro" id="IPR029060">
    <property type="entry name" value="PIN-like_dom_sf"/>
</dbReference>
<evidence type="ECO:0000256" key="1">
    <source>
        <dbReference type="ARBA" id="ARBA00022842"/>
    </source>
</evidence>
<evidence type="ECO:0000313" key="4">
    <source>
        <dbReference type="Proteomes" id="UP000178419"/>
    </source>
</evidence>
<comment type="caution">
    <text evidence="3">The sequence shown here is derived from an EMBL/GenBank/DDBJ whole genome shotgun (WGS) entry which is preliminary data.</text>
</comment>
<accession>A0A1F7XXY0</accession>
<sequence length="136" mass="15524">MIVIDASIALKWLKEGESYRDEALSLYQRHKTGKELIIAPSLIFIEIANALVTKSATTEETIKKSLSIVFKTNLKIHETDNENLIQASTFAKKFKTSVYDMLYAVVAKERSAILYTADEKFIEKTGFKFVKHIKDF</sequence>
<proteinExistence type="predicted"/>
<gene>
    <name evidence="3" type="ORF">A2714_04220</name>
</gene>
<dbReference type="Gene3D" id="3.40.50.1010">
    <property type="entry name" value="5'-nuclease"/>
    <property type="match status" value="1"/>
</dbReference>
<organism evidence="3 4">
    <name type="scientific">Candidatus Woesebacteria bacterium RIFCSPHIGHO2_01_FULL_38_9</name>
    <dbReference type="NCBI Taxonomy" id="1802492"/>
    <lineage>
        <taxon>Bacteria</taxon>
        <taxon>Candidatus Woeseibacteriota</taxon>
    </lineage>
</organism>
<reference evidence="3 4" key="1">
    <citation type="journal article" date="2016" name="Nat. Commun.">
        <title>Thousands of microbial genomes shed light on interconnected biogeochemical processes in an aquifer system.</title>
        <authorList>
            <person name="Anantharaman K."/>
            <person name="Brown C.T."/>
            <person name="Hug L.A."/>
            <person name="Sharon I."/>
            <person name="Castelle C.J."/>
            <person name="Probst A.J."/>
            <person name="Thomas B.C."/>
            <person name="Singh A."/>
            <person name="Wilkins M.J."/>
            <person name="Karaoz U."/>
            <person name="Brodie E.L."/>
            <person name="Williams K.H."/>
            <person name="Hubbard S.S."/>
            <person name="Banfield J.F."/>
        </authorList>
    </citation>
    <scope>NUCLEOTIDE SEQUENCE [LARGE SCALE GENOMIC DNA]</scope>
</reference>
<dbReference type="InterPro" id="IPR044153">
    <property type="entry name" value="PIN_Pae0151-like"/>
</dbReference>
<evidence type="ECO:0000259" key="2">
    <source>
        <dbReference type="Pfam" id="PF01850"/>
    </source>
</evidence>
<dbReference type="Proteomes" id="UP000178419">
    <property type="component" value="Unassembled WGS sequence"/>
</dbReference>
<dbReference type="SUPFAM" id="SSF88723">
    <property type="entry name" value="PIN domain-like"/>
    <property type="match status" value="1"/>
</dbReference>
<name>A0A1F7XXY0_9BACT</name>
<dbReference type="InterPro" id="IPR051619">
    <property type="entry name" value="TypeII_TA_RNase_PINc/VapC"/>
</dbReference>
<dbReference type="CDD" id="cd09873">
    <property type="entry name" value="PIN_Pae0151-like"/>
    <property type="match status" value="1"/>
</dbReference>